<proteinExistence type="predicted"/>
<organism evidence="2 3">
    <name type="scientific">Scomber scombrus</name>
    <name type="common">Atlantic mackerel</name>
    <name type="synonym">Scomber vernalis</name>
    <dbReference type="NCBI Taxonomy" id="13677"/>
    <lineage>
        <taxon>Eukaryota</taxon>
        <taxon>Metazoa</taxon>
        <taxon>Chordata</taxon>
        <taxon>Craniata</taxon>
        <taxon>Vertebrata</taxon>
        <taxon>Euteleostomi</taxon>
        <taxon>Actinopterygii</taxon>
        <taxon>Neopterygii</taxon>
        <taxon>Teleostei</taxon>
        <taxon>Neoteleostei</taxon>
        <taxon>Acanthomorphata</taxon>
        <taxon>Pelagiaria</taxon>
        <taxon>Scombriformes</taxon>
        <taxon>Scombridae</taxon>
        <taxon>Scomber</taxon>
    </lineage>
</organism>
<feature type="region of interest" description="Disordered" evidence="1">
    <location>
        <begin position="40"/>
        <end position="63"/>
    </location>
</feature>
<feature type="non-terminal residue" evidence="2">
    <location>
        <position position="63"/>
    </location>
</feature>
<dbReference type="Proteomes" id="UP001314229">
    <property type="component" value="Unassembled WGS sequence"/>
</dbReference>
<reference evidence="2 3" key="1">
    <citation type="submission" date="2024-01" db="EMBL/GenBank/DDBJ databases">
        <authorList>
            <person name="Alioto T."/>
            <person name="Alioto T."/>
            <person name="Gomez Garrido J."/>
        </authorList>
    </citation>
    <scope>NUCLEOTIDE SEQUENCE [LARGE SCALE GENOMIC DNA]</scope>
</reference>
<comment type="caution">
    <text evidence="2">The sequence shown here is derived from an EMBL/GenBank/DDBJ whole genome shotgun (WGS) entry which is preliminary data.</text>
</comment>
<gene>
    <name evidence="2" type="ORF">FSCOSCO3_A005366</name>
</gene>
<name>A0AAV1QK83_SCOSC</name>
<accession>A0AAV1QK83</accession>
<evidence type="ECO:0000313" key="3">
    <source>
        <dbReference type="Proteomes" id="UP001314229"/>
    </source>
</evidence>
<feature type="non-terminal residue" evidence="2">
    <location>
        <position position="1"/>
    </location>
</feature>
<sequence length="63" mass="7437">VRPDKIMRLFFDFLSESEESVEDEGAWMKRMKRSWMDWKDEEKEDAPGDELAEEDVSIVPPSS</sequence>
<protein>
    <submittedName>
        <fullName evidence="2">Uncharacterized protein</fullName>
    </submittedName>
</protein>
<keyword evidence="3" id="KW-1185">Reference proteome</keyword>
<dbReference type="AlphaFoldDB" id="A0AAV1QK83"/>
<dbReference type="EMBL" id="CAWUFR010001496">
    <property type="protein sequence ID" value="CAK6983883.1"/>
    <property type="molecule type" value="Genomic_DNA"/>
</dbReference>
<evidence type="ECO:0000256" key="1">
    <source>
        <dbReference type="SAM" id="MobiDB-lite"/>
    </source>
</evidence>
<evidence type="ECO:0000313" key="2">
    <source>
        <dbReference type="EMBL" id="CAK6983883.1"/>
    </source>
</evidence>
<feature type="compositionally biased region" description="Acidic residues" evidence="1">
    <location>
        <begin position="42"/>
        <end position="56"/>
    </location>
</feature>